<proteinExistence type="predicted"/>
<comment type="caution">
    <text evidence="1">The sequence shown here is derived from an EMBL/GenBank/DDBJ whole genome shotgun (WGS) entry which is preliminary data.</text>
</comment>
<protein>
    <submittedName>
        <fullName evidence="1">17864_t:CDS:1</fullName>
    </submittedName>
</protein>
<reference evidence="1" key="1">
    <citation type="submission" date="2021-06" db="EMBL/GenBank/DDBJ databases">
        <authorList>
            <person name="Kallberg Y."/>
            <person name="Tangrot J."/>
            <person name="Rosling A."/>
        </authorList>
    </citation>
    <scope>NUCLEOTIDE SEQUENCE</scope>
    <source>
        <strain evidence="1">28 12/20/2015</strain>
    </source>
</reference>
<feature type="non-terminal residue" evidence="1">
    <location>
        <position position="1"/>
    </location>
</feature>
<evidence type="ECO:0000313" key="1">
    <source>
        <dbReference type="EMBL" id="CAG8701723.1"/>
    </source>
</evidence>
<keyword evidence="2" id="KW-1185">Reference proteome</keyword>
<dbReference type="Proteomes" id="UP000789366">
    <property type="component" value="Unassembled WGS sequence"/>
</dbReference>
<feature type="non-terminal residue" evidence="1">
    <location>
        <position position="49"/>
    </location>
</feature>
<gene>
    <name evidence="1" type="ORF">SPELUC_LOCUS11309</name>
</gene>
<organism evidence="1 2">
    <name type="scientific">Cetraspora pellucida</name>
    <dbReference type="NCBI Taxonomy" id="1433469"/>
    <lineage>
        <taxon>Eukaryota</taxon>
        <taxon>Fungi</taxon>
        <taxon>Fungi incertae sedis</taxon>
        <taxon>Mucoromycota</taxon>
        <taxon>Glomeromycotina</taxon>
        <taxon>Glomeromycetes</taxon>
        <taxon>Diversisporales</taxon>
        <taxon>Gigasporaceae</taxon>
        <taxon>Cetraspora</taxon>
    </lineage>
</organism>
<accession>A0ACA9PEG2</accession>
<dbReference type="EMBL" id="CAJVPW010023573">
    <property type="protein sequence ID" value="CAG8701723.1"/>
    <property type="molecule type" value="Genomic_DNA"/>
</dbReference>
<name>A0ACA9PEG2_9GLOM</name>
<evidence type="ECO:0000313" key="2">
    <source>
        <dbReference type="Proteomes" id="UP000789366"/>
    </source>
</evidence>
<sequence length="49" mass="5794">RHRCIGEPFAYLQIKTIIATLVRIFDLELHNKFPDCDFTTMMVQPKNPM</sequence>